<dbReference type="Proteomes" id="UP000664417">
    <property type="component" value="Unassembled WGS sequence"/>
</dbReference>
<dbReference type="InterPro" id="IPR029058">
    <property type="entry name" value="AB_hydrolase_fold"/>
</dbReference>
<comment type="caution">
    <text evidence="2">The sequence shown here is derived from an EMBL/GenBank/DDBJ whole genome shotgun (WGS) entry which is preliminary data.</text>
</comment>
<proteinExistence type="predicted"/>
<dbReference type="Pfam" id="PF20408">
    <property type="entry name" value="Abhydrolase_11"/>
    <property type="match status" value="1"/>
</dbReference>
<keyword evidence="2" id="KW-0378">Hydrolase</keyword>
<organism evidence="2 3">
    <name type="scientific">Acanthopleuribacter pedis</name>
    <dbReference type="NCBI Taxonomy" id="442870"/>
    <lineage>
        <taxon>Bacteria</taxon>
        <taxon>Pseudomonadati</taxon>
        <taxon>Acidobacteriota</taxon>
        <taxon>Holophagae</taxon>
        <taxon>Acanthopleuribacterales</taxon>
        <taxon>Acanthopleuribacteraceae</taxon>
        <taxon>Acanthopleuribacter</taxon>
    </lineage>
</organism>
<dbReference type="SUPFAM" id="SSF53474">
    <property type="entry name" value="alpha/beta-Hydrolases"/>
    <property type="match status" value="1"/>
</dbReference>
<dbReference type="AlphaFoldDB" id="A0A8J7Q6B5"/>
<accession>A0A8J7Q6B5</accession>
<sequence>MTQTPLIDGPDEAPLRLILAHGAGAPMDSDFMNHFAAGVASFGIQVIRFEFPYMQRRRTEGVKAPPNQEAVLLEAWAQQITAVQARGPVAIGGKSMGGRMASLIADKHDITGLICLGYPFHPPGKPEKLRTAHLTDLKTPTLIVQGTRDTLGNQEEVAGYPLSPAIEISWLEDGDHSFKPRKKSGFTEEGHLQIAATVAAGFLLRRLKDRG</sequence>
<dbReference type="RefSeq" id="WP_207858194.1">
    <property type="nucleotide sequence ID" value="NZ_JAFREP010000005.1"/>
</dbReference>
<evidence type="ECO:0000313" key="3">
    <source>
        <dbReference type="Proteomes" id="UP000664417"/>
    </source>
</evidence>
<dbReference type="InterPro" id="IPR026555">
    <property type="entry name" value="NSL3/Tex30"/>
</dbReference>
<evidence type="ECO:0000313" key="2">
    <source>
        <dbReference type="EMBL" id="MBO1318429.1"/>
    </source>
</evidence>
<dbReference type="GO" id="GO:0016787">
    <property type="term" value="F:hydrolase activity"/>
    <property type="evidence" value="ECO:0007669"/>
    <property type="project" value="UniProtKB-KW"/>
</dbReference>
<feature type="domain" description="KANL3/Tex30 alpha/beta hydrolase-like" evidence="1">
    <location>
        <begin position="16"/>
        <end position="202"/>
    </location>
</feature>
<protein>
    <submittedName>
        <fullName evidence="2">Dienelactone hydrolase family protein</fullName>
    </submittedName>
</protein>
<dbReference type="PANTHER" id="PTHR13136">
    <property type="entry name" value="TESTIS DEVELOPMENT PROTEIN PRTD"/>
    <property type="match status" value="1"/>
</dbReference>
<dbReference type="Gene3D" id="3.40.50.1820">
    <property type="entry name" value="alpha/beta hydrolase"/>
    <property type="match status" value="1"/>
</dbReference>
<dbReference type="InterPro" id="IPR046879">
    <property type="entry name" value="KANL3/Tex30_Abhydrolase"/>
</dbReference>
<evidence type="ECO:0000259" key="1">
    <source>
        <dbReference type="Pfam" id="PF20408"/>
    </source>
</evidence>
<keyword evidence="3" id="KW-1185">Reference proteome</keyword>
<name>A0A8J7Q6B5_9BACT</name>
<dbReference type="PANTHER" id="PTHR13136:SF11">
    <property type="entry name" value="TESTIS-EXPRESSED PROTEIN 30"/>
    <property type="match status" value="1"/>
</dbReference>
<reference evidence="2" key="1">
    <citation type="submission" date="2021-03" db="EMBL/GenBank/DDBJ databases">
        <authorList>
            <person name="Wang G."/>
        </authorList>
    </citation>
    <scope>NUCLEOTIDE SEQUENCE</scope>
    <source>
        <strain evidence="2">KCTC 12899</strain>
    </source>
</reference>
<dbReference type="EMBL" id="JAFREP010000005">
    <property type="protein sequence ID" value="MBO1318429.1"/>
    <property type="molecule type" value="Genomic_DNA"/>
</dbReference>
<gene>
    <name evidence="2" type="ORF">J3U88_08175</name>
</gene>